<reference evidence="3 5" key="1">
    <citation type="submission" date="2016-04" db="EMBL/GenBank/DDBJ databases">
        <title>Genome sequence of Methanosphaera cuniculi DSM 4103.</title>
        <authorList>
            <person name="Poehlein A."/>
            <person name="Seedorf H."/>
            <person name="Daniel R."/>
        </authorList>
    </citation>
    <scope>NUCLEOTIDE SEQUENCE [LARGE SCALE GENOMIC DNA]</scope>
    <source>
        <strain evidence="3 5">DSM 4103</strain>
    </source>
</reference>
<comment type="similarity">
    <text evidence="1">Belongs to the UPF0284 family.</text>
</comment>
<dbReference type="PANTHER" id="PTHR38811:SF1">
    <property type="entry name" value="UPF0284 PROTEIN SLL1500"/>
    <property type="match status" value="1"/>
</dbReference>
<evidence type="ECO:0000313" key="5">
    <source>
        <dbReference type="Proteomes" id="UP000246004"/>
    </source>
</evidence>
<protein>
    <recommendedName>
        <fullName evidence="1">UPF0284 protein ASJ82_01615</fullName>
    </recommendedName>
</protein>
<evidence type="ECO:0000313" key="4">
    <source>
        <dbReference type="Proteomes" id="UP000217528"/>
    </source>
</evidence>
<dbReference type="InterPro" id="IPR036087">
    <property type="entry name" value="Nict_dMeBzImd_PRibTrfase_sf"/>
</dbReference>
<dbReference type="CDD" id="cd02439">
    <property type="entry name" value="DMB-PRT_CobT"/>
    <property type="match status" value="1"/>
</dbReference>
<dbReference type="PANTHER" id="PTHR38811">
    <property type="match status" value="1"/>
</dbReference>
<dbReference type="HAMAP" id="MF_01086">
    <property type="entry name" value="UPF0284"/>
    <property type="match status" value="1"/>
</dbReference>
<dbReference type="Gene3D" id="3.40.50.10210">
    <property type="match status" value="1"/>
</dbReference>
<reference evidence="2 4" key="2">
    <citation type="journal article" date="2017" name="BMC Genomics">
        <title>Genomic analysis of methanogenic archaea reveals a shift towards energy conservation.</title>
        <authorList>
            <person name="Gilmore S.P."/>
            <person name="Henske J.K."/>
            <person name="Sexton J.A."/>
            <person name="Solomon K.V."/>
            <person name="Seppala S."/>
            <person name="Yoo J.I."/>
            <person name="Huyett L.M."/>
            <person name="Pressman A."/>
            <person name="Cogan J.Z."/>
            <person name="Kivenson V."/>
            <person name="Peng X."/>
            <person name="Tan Y."/>
            <person name="Valentine D.L."/>
            <person name="O'Malley M.A."/>
        </authorList>
    </citation>
    <scope>NUCLEOTIDE SEQUENCE [LARGE SCALE GENOMIC DNA]</scope>
    <source>
        <strain evidence="2 4">1R-7</strain>
    </source>
</reference>
<name>A0A2A2HFA8_9EURY</name>
<evidence type="ECO:0000313" key="3">
    <source>
        <dbReference type="EMBL" id="PWL08830.1"/>
    </source>
</evidence>
<gene>
    <name evidence="2" type="ORF">ASJ82_01615</name>
    <name evidence="3" type="ORF">MSCUN_02690</name>
</gene>
<dbReference type="EMBL" id="LWMS01000008">
    <property type="protein sequence ID" value="PWL08830.1"/>
    <property type="molecule type" value="Genomic_DNA"/>
</dbReference>
<dbReference type="OrthoDB" id="9136at2157"/>
<organism evidence="2 4">
    <name type="scientific">Methanosphaera cuniculi</name>
    <dbReference type="NCBI Taxonomy" id="1077256"/>
    <lineage>
        <taxon>Archaea</taxon>
        <taxon>Methanobacteriati</taxon>
        <taxon>Methanobacteriota</taxon>
        <taxon>Methanomada group</taxon>
        <taxon>Methanobacteria</taxon>
        <taxon>Methanobacteriales</taxon>
        <taxon>Methanobacteriaceae</taxon>
        <taxon>Methanosphaera</taxon>
    </lineage>
</organism>
<dbReference type="SUPFAM" id="SSF52733">
    <property type="entry name" value="Nicotinate mononucleotide:5,6-dimethylbenzimidazole phosphoribosyltransferase (CobT)"/>
    <property type="match status" value="1"/>
</dbReference>
<sequence>MNENIKVFGSDKFMNDLVDLDNPVFLCVMSNTGVSKIPNITGAGSPEFTSYTPALDAEVILKDTVLSLPEIATTDDADLAAPSPALLAKATIDILDIPFIAINAGLEVTPQTPYVELGGVPGGDLREGKGVEDPEKIFENAKFFAQQISQVADHLIIGESTPAGTTTALGLLTAMGYDAKNKVSGCMMTNPHELKNSVVDKTMEINGVKPGDLADDPLKAASIAGDPTMVAVAGLMAGSSVPIILAGGTQMTAPAAIIKGLDPEYDFTNMCIATTSYVANDETANIIDIIRQISEDITLYAADPVLENSTVEGLINYSKGAVKEGVGAGGAIFYAYIKGVTSEDYIAQAEEITKKHFM</sequence>
<dbReference type="GO" id="GO:0008939">
    <property type="term" value="F:nicotinate-nucleotide-dimethylbenzimidazole phosphoribosyltransferase activity"/>
    <property type="evidence" value="ECO:0007669"/>
    <property type="project" value="InterPro"/>
</dbReference>
<dbReference type="InterPro" id="IPR003200">
    <property type="entry name" value="Nict_dMeBzImd_PRibTrfase"/>
</dbReference>
<evidence type="ECO:0000313" key="2">
    <source>
        <dbReference type="EMBL" id="PAV07964.1"/>
    </source>
</evidence>
<keyword evidence="4" id="KW-1185">Reference proteome</keyword>
<dbReference type="NCBIfam" id="NF003372">
    <property type="entry name" value="PRK04447.1-5"/>
    <property type="match status" value="1"/>
</dbReference>
<dbReference type="InterPro" id="IPR002805">
    <property type="entry name" value="Nict_dMeBzImd_PRibTrfase_arc"/>
</dbReference>
<dbReference type="AlphaFoldDB" id="A0A2A2HFA8"/>
<dbReference type="RefSeq" id="WP_095608169.1">
    <property type="nucleotide sequence ID" value="NZ_LMVN01000004.1"/>
</dbReference>
<dbReference type="Proteomes" id="UP000246004">
    <property type="component" value="Unassembled WGS sequence"/>
</dbReference>
<proteinExistence type="inferred from homology"/>
<comment type="caution">
    <text evidence="2">The sequence shown here is derived from an EMBL/GenBank/DDBJ whole genome shotgun (WGS) entry which is preliminary data.</text>
</comment>
<evidence type="ECO:0000256" key="1">
    <source>
        <dbReference type="HAMAP-Rule" id="MF_01086"/>
    </source>
</evidence>
<dbReference type="NCBIfam" id="TIGR00303">
    <property type="entry name" value="nicotinate mononucleotide-dependent phosphoribosyltransferase CobT"/>
    <property type="match status" value="1"/>
</dbReference>
<dbReference type="EMBL" id="LMVN01000004">
    <property type="protein sequence ID" value="PAV07964.1"/>
    <property type="molecule type" value="Genomic_DNA"/>
</dbReference>
<accession>A0A2A2HFA8</accession>
<dbReference type="Proteomes" id="UP000217528">
    <property type="component" value="Unassembled WGS sequence"/>
</dbReference>